<evidence type="ECO:0000313" key="2">
    <source>
        <dbReference type="Proteomes" id="UP000837857"/>
    </source>
</evidence>
<feature type="non-terminal residue" evidence="1">
    <location>
        <position position="90"/>
    </location>
</feature>
<dbReference type="EMBL" id="OW152823">
    <property type="protein sequence ID" value="CAH2040015.1"/>
    <property type="molecule type" value="Genomic_DNA"/>
</dbReference>
<evidence type="ECO:0000313" key="1">
    <source>
        <dbReference type="EMBL" id="CAH2040015.1"/>
    </source>
</evidence>
<accession>A0ABN8HVZ6</accession>
<organism evidence="1 2">
    <name type="scientific">Iphiclides podalirius</name>
    <name type="common">scarce swallowtail</name>
    <dbReference type="NCBI Taxonomy" id="110791"/>
    <lineage>
        <taxon>Eukaryota</taxon>
        <taxon>Metazoa</taxon>
        <taxon>Ecdysozoa</taxon>
        <taxon>Arthropoda</taxon>
        <taxon>Hexapoda</taxon>
        <taxon>Insecta</taxon>
        <taxon>Pterygota</taxon>
        <taxon>Neoptera</taxon>
        <taxon>Endopterygota</taxon>
        <taxon>Lepidoptera</taxon>
        <taxon>Glossata</taxon>
        <taxon>Ditrysia</taxon>
        <taxon>Papilionoidea</taxon>
        <taxon>Papilionidae</taxon>
        <taxon>Papilioninae</taxon>
        <taxon>Iphiclides</taxon>
    </lineage>
</organism>
<keyword evidence="2" id="KW-1185">Reference proteome</keyword>
<name>A0ABN8HVZ6_9NEOP</name>
<dbReference type="Proteomes" id="UP000837857">
    <property type="component" value="Chromosome 11"/>
</dbReference>
<reference evidence="1" key="1">
    <citation type="submission" date="2022-03" db="EMBL/GenBank/DDBJ databases">
        <authorList>
            <person name="Martin H S."/>
        </authorList>
    </citation>
    <scope>NUCLEOTIDE SEQUENCE</scope>
</reference>
<protein>
    <submittedName>
        <fullName evidence="1">Uncharacterized protein</fullName>
    </submittedName>
</protein>
<sequence length="90" mass="9425">MPNSPLKLRAKAYNRLAGRKTEDPGGDAAATAPLGGRGLAGLFDASVCVTRRLHCEAVVILRSQPKATGLRKGSIVAFASYHFNCASGKL</sequence>
<proteinExistence type="predicted"/>
<gene>
    <name evidence="1" type="ORF">IPOD504_LOCUS2203</name>
</gene>